<keyword evidence="1" id="KW-0540">Nuclease</keyword>
<dbReference type="NCBIfam" id="NF005927">
    <property type="entry name" value="PRK07942.1"/>
    <property type="match status" value="1"/>
</dbReference>
<dbReference type="EMBL" id="WBKB01000002">
    <property type="protein sequence ID" value="KAB1644142.1"/>
    <property type="molecule type" value="Genomic_DNA"/>
</dbReference>
<dbReference type="Gene3D" id="3.30.420.10">
    <property type="entry name" value="Ribonuclease H-like superfamily/Ribonuclease H"/>
    <property type="match status" value="1"/>
</dbReference>
<dbReference type="PANTHER" id="PTHR30231:SF4">
    <property type="entry name" value="PROTEIN NEN2"/>
    <property type="match status" value="1"/>
</dbReference>
<dbReference type="AlphaFoldDB" id="A0A7J5BDL8"/>
<reference evidence="5 6" key="1">
    <citation type="submission" date="2019-09" db="EMBL/GenBank/DDBJ databases">
        <title>Phylogeny of genus Pseudoclavibacter and closely related genus.</title>
        <authorList>
            <person name="Li Y."/>
        </authorList>
    </citation>
    <scope>NUCLEOTIDE SEQUENCE [LARGE SCALE GENOMIC DNA]</scope>
    <source>
        <strain evidence="5 6">KCTC 13959</strain>
    </source>
</reference>
<dbReference type="CDD" id="cd06127">
    <property type="entry name" value="DEDDh"/>
    <property type="match status" value="1"/>
</dbReference>
<dbReference type="SUPFAM" id="SSF53098">
    <property type="entry name" value="Ribonuclease H-like"/>
    <property type="match status" value="1"/>
</dbReference>
<dbReference type="OrthoDB" id="9791657at2"/>
<evidence type="ECO:0000313" key="5">
    <source>
        <dbReference type="EMBL" id="KAB1644142.1"/>
    </source>
</evidence>
<dbReference type="InterPro" id="IPR012337">
    <property type="entry name" value="RNaseH-like_sf"/>
</dbReference>
<dbReference type="RefSeq" id="WP_158051645.1">
    <property type="nucleotide sequence ID" value="NZ_WBKB01000002.1"/>
</dbReference>
<keyword evidence="3 5" id="KW-0269">Exonuclease</keyword>
<gene>
    <name evidence="5" type="ORF">F8O05_05005</name>
</gene>
<name>A0A7J5BDL8_9MICO</name>
<dbReference type="Pfam" id="PF00929">
    <property type="entry name" value="RNase_T"/>
    <property type="match status" value="1"/>
</dbReference>
<comment type="caution">
    <text evidence="5">The sequence shown here is derived from an EMBL/GenBank/DDBJ whole genome shotgun (WGS) entry which is preliminary data.</text>
</comment>
<proteinExistence type="predicted"/>
<evidence type="ECO:0000256" key="3">
    <source>
        <dbReference type="ARBA" id="ARBA00022839"/>
    </source>
</evidence>
<dbReference type="InterPro" id="IPR013520">
    <property type="entry name" value="Ribonucl_H"/>
</dbReference>
<dbReference type="InterPro" id="IPR036397">
    <property type="entry name" value="RNaseH_sf"/>
</dbReference>
<dbReference type="GO" id="GO:0005829">
    <property type="term" value="C:cytosol"/>
    <property type="evidence" value="ECO:0007669"/>
    <property type="project" value="TreeGrafter"/>
</dbReference>
<evidence type="ECO:0000313" key="6">
    <source>
        <dbReference type="Proteomes" id="UP000433493"/>
    </source>
</evidence>
<dbReference type="Proteomes" id="UP000433493">
    <property type="component" value="Unassembled WGS sequence"/>
</dbReference>
<dbReference type="PANTHER" id="PTHR30231">
    <property type="entry name" value="DNA POLYMERASE III SUBUNIT EPSILON"/>
    <property type="match status" value="1"/>
</dbReference>
<keyword evidence="2" id="KW-0378">Hydrolase</keyword>
<evidence type="ECO:0000256" key="2">
    <source>
        <dbReference type="ARBA" id="ARBA00022801"/>
    </source>
</evidence>
<organism evidence="5 6">
    <name type="scientific">Gulosibacter chungangensis</name>
    <dbReference type="NCBI Taxonomy" id="979746"/>
    <lineage>
        <taxon>Bacteria</taxon>
        <taxon>Bacillati</taxon>
        <taxon>Actinomycetota</taxon>
        <taxon>Actinomycetes</taxon>
        <taxon>Micrococcales</taxon>
        <taxon>Microbacteriaceae</taxon>
        <taxon>Gulosibacter</taxon>
    </lineage>
</organism>
<evidence type="ECO:0000259" key="4">
    <source>
        <dbReference type="SMART" id="SM00479"/>
    </source>
</evidence>
<keyword evidence="6" id="KW-1185">Reference proteome</keyword>
<protein>
    <submittedName>
        <fullName evidence="5">3'-5' exonuclease</fullName>
    </submittedName>
</protein>
<feature type="domain" description="Exonuclease" evidence="4">
    <location>
        <begin position="6"/>
        <end position="182"/>
    </location>
</feature>
<evidence type="ECO:0000256" key="1">
    <source>
        <dbReference type="ARBA" id="ARBA00022722"/>
    </source>
</evidence>
<sequence>MSWTERIAVFDTETTGVDPAEARLVTAFVGMLDANGDLERGTDWLADPGVDIPEQASAVHGITTEIARAEGEPIKDVLEKVVASLNWIARNNLALVVYNAPFDLTLIASECRRHGITPPQLGPQVVDPLVIDRAVDRYRKGKRTLGDSAAVYAVELLDAHDAAADAIAAGHLAQAIARKYPAEVDIDLAELHTKQVAWAKASAEDFEAYMRRTKDPNFTADGRWPVRG</sequence>
<accession>A0A7J5BDL8</accession>
<dbReference type="SMART" id="SM00479">
    <property type="entry name" value="EXOIII"/>
    <property type="match status" value="1"/>
</dbReference>
<dbReference type="GO" id="GO:0003676">
    <property type="term" value="F:nucleic acid binding"/>
    <property type="evidence" value="ECO:0007669"/>
    <property type="project" value="InterPro"/>
</dbReference>
<dbReference type="GO" id="GO:0008408">
    <property type="term" value="F:3'-5' exonuclease activity"/>
    <property type="evidence" value="ECO:0007669"/>
    <property type="project" value="TreeGrafter"/>
</dbReference>